<sequence>MDTGARRARRGAYMGEARAGRRRLWRWRRNALRRRTDVVEAWAVLLALALMVCGGAAGGWLVHGATTRLFEERRAEASPVGAVLLRDAPPAAWSNSGSTDNTVRGKVRWTARDGTRHTGHARVPAGERAGDRVTVWTDARGRIVREPPGPAESVTGAAMLAAVAVTLWCLLVLTVLALLRARWNRARLAAWDRAWSETGPRWTSGSGLT</sequence>
<dbReference type="EMBL" id="BAAAPE010000009">
    <property type="protein sequence ID" value="GAA2080331.1"/>
    <property type="molecule type" value="Genomic_DNA"/>
</dbReference>
<dbReference type="InterPro" id="IPR039708">
    <property type="entry name" value="MT1774/Rv1733c-like"/>
</dbReference>
<dbReference type="PANTHER" id="PTHR42305">
    <property type="entry name" value="MEMBRANE PROTEIN RV1733C-RELATED"/>
    <property type="match status" value="1"/>
</dbReference>
<name>A0ABN2W1Z9_9ACTN</name>
<evidence type="ECO:0000313" key="2">
    <source>
        <dbReference type="EMBL" id="GAA2080331.1"/>
    </source>
</evidence>
<proteinExistence type="predicted"/>
<evidence type="ECO:0000313" key="3">
    <source>
        <dbReference type="Proteomes" id="UP001500016"/>
    </source>
</evidence>
<feature type="transmembrane region" description="Helical" evidence="1">
    <location>
        <begin position="38"/>
        <end position="62"/>
    </location>
</feature>
<reference evidence="2 3" key="1">
    <citation type="journal article" date="2019" name="Int. J. Syst. Evol. Microbiol.">
        <title>The Global Catalogue of Microorganisms (GCM) 10K type strain sequencing project: providing services to taxonomists for standard genome sequencing and annotation.</title>
        <authorList>
            <consortium name="The Broad Institute Genomics Platform"/>
            <consortium name="The Broad Institute Genome Sequencing Center for Infectious Disease"/>
            <person name="Wu L."/>
            <person name="Ma J."/>
        </authorList>
    </citation>
    <scope>NUCLEOTIDE SEQUENCE [LARGE SCALE GENOMIC DNA]</scope>
    <source>
        <strain evidence="2 3">JCM 15478</strain>
    </source>
</reference>
<keyword evidence="1" id="KW-0812">Transmembrane</keyword>
<keyword evidence="3" id="KW-1185">Reference proteome</keyword>
<dbReference type="Proteomes" id="UP001500016">
    <property type="component" value="Unassembled WGS sequence"/>
</dbReference>
<accession>A0ABN2W1Z9</accession>
<protein>
    <recommendedName>
        <fullName evidence="4">Integral membrane protein</fullName>
    </recommendedName>
</protein>
<dbReference type="PANTHER" id="PTHR42305:SF1">
    <property type="entry name" value="MEMBRANE PROTEIN RV1733C-RELATED"/>
    <property type="match status" value="1"/>
</dbReference>
<evidence type="ECO:0008006" key="4">
    <source>
        <dbReference type="Google" id="ProtNLM"/>
    </source>
</evidence>
<keyword evidence="1" id="KW-0472">Membrane</keyword>
<comment type="caution">
    <text evidence="2">The sequence shown here is derived from an EMBL/GenBank/DDBJ whole genome shotgun (WGS) entry which is preliminary data.</text>
</comment>
<keyword evidence="1" id="KW-1133">Transmembrane helix</keyword>
<gene>
    <name evidence="2" type="ORF">GCM10009801_38560</name>
</gene>
<feature type="transmembrane region" description="Helical" evidence="1">
    <location>
        <begin position="157"/>
        <end position="179"/>
    </location>
</feature>
<organism evidence="2 3">
    <name type="scientific">Streptomyces albiaxialis</name>
    <dbReference type="NCBI Taxonomy" id="329523"/>
    <lineage>
        <taxon>Bacteria</taxon>
        <taxon>Bacillati</taxon>
        <taxon>Actinomycetota</taxon>
        <taxon>Actinomycetes</taxon>
        <taxon>Kitasatosporales</taxon>
        <taxon>Streptomycetaceae</taxon>
        <taxon>Streptomyces</taxon>
    </lineage>
</organism>
<evidence type="ECO:0000256" key="1">
    <source>
        <dbReference type="SAM" id="Phobius"/>
    </source>
</evidence>